<dbReference type="AlphaFoldDB" id="A0A841ITI7"/>
<gene>
    <name evidence="1" type="ORF">FHS13_001447</name>
</gene>
<dbReference type="EMBL" id="JACHJO010000004">
    <property type="protein sequence ID" value="MBB6119498.1"/>
    <property type="molecule type" value="Genomic_DNA"/>
</dbReference>
<evidence type="ECO:0000313" key="1">
    <source>
        <dbReference type="EMBL" id="MBB6119498.1"/>
    </source>
</evidence>
<proteinExistence type="predicted"/>
<sequence length="267" mass="29643">MADPRTLARRLERNSRCRTCKRYLANGLRCTNPTDHADGWCRADGCPGYTTPAPDPARFGSSRPHYSTPVNPEPCPLDSYDITTLGVTRNAVDAFLKAHEGFTRAQAESSIKTMIEDFAAMRRWSRSAEGWLSLAHMGYYATVAPDLVDVVAYGTSHAERTWGQVKAGVPSRGKAERRKRYLRRKVERRRAVLTAAGATITTEAEAEGWFSVITGPDGRSVRFEQVSLRSLSAAKWRKMLRQANAELDLGIPLPEAPLSENTAEDDE</sequence>
<accession>A0A841ITI7</accession>
<organism evidence="1 2">
    <name type="scientific">Nocardiopsis algeriensis</name>
    <dbReference type="NCBI Taxonomy" id="1478215"/>
    <lineage>
        <taxon>Bacteria</taxon>
        <taxon>Bacillati</taxon>
        <taxon>Actinomycetota</taxon>
        <taxon>Actinomycetes</taxon>
        <taxon>Streptosporangiales</taxon>
        <taxon>Nocardiopsidaceae</taxon>
        <taxon>Nocardiopsis</taxon>
    </lineage>
</organism>
<evidence type="ECO:0000313" key="2">
    <source>
        <dbReference type="Proteomes" id="UP000536604"/>
    </source>
</evidence>
<comment type="caution">
    <text evidence="1">The sequence shown here is derived from an EMBL/GenBank/DDBJ whole genome shotgun (WGS) entry which is preliminary data.</text>
</comment>
<dbReference type="RefSeq" id="WP_184289499.1">
    <property type="nucleotide sequence ID" value="NZ_JACHJO010000004.1"/>
</dbReference>
<reference evidence="1 2" key="1">
    <citation type="submission" date="2020-08" db="EMBL/GenBank/DDBJ databases">
        <title>Genomic Encyclopedia of Type Strains, Phase III (KMG-III): the genomes of soil and plant-associated and newly described type strains.</title>
        <authorList>
            <person name="Whitman W."/>
        </authorList>
    </citation>
    <scope>NUCLEOTIDE SEQUENCE [LARGE SCALE GENOMIC DNA]</scope>
    <source>
        <strain evidence="1 2">CECT 8712</strain>
    </source>
</reference>
<dbReference type="Proteomes" id="UP000536604">
    <property type="component" value="Unassembled WGS sequence"/>
</dbReference>
<name>A0A841ITI7_9ACTN</name>
<protein>
    <submittedName>
        <fullName evidence="1">Uncharacterized protein</fullName>
    </submittedName>
</protein>
<keyword evidence="2" id="KW-1185">Reference proteome</keyword>